<protein>
    <submittedName>
        <fullName evidence="1">Uncharacterized protein</fullName>
    </submittedName>
</protein>
<dbReference type="EMBL" id="ML179047">
    <property type="protein sequence ID" value="THV05689.1"/>
    <property type="molecule type" value="Genomic_DNA"/>
</dbReference>
<sequence length="99" mass="10959">MGAHGKGVDFYPGADKLYLVTTGDDKSVKVYLSSPLSLKVVSSNLNRGRSHQHDRIKNTLSYALERALLASFLRARHHHALRKDANEVAVGYDKDVVVI</sequence>
<evidence type="ECO:0000313" key="2">
    <source>
        <dbReference type="Proteomes" id="UP000297245"/>
    </source>
</evidence>
<accession>A0A4S8MSQ6</accession>
<evidence type="ECO:0000313" key="1">
    <source>
        <dbReference type="EMBL" id="THV05689.1"/>
    </source>
</evidence>
<gene>
    <name evidence="1" type="ORF">K435DRAFT_849686</name>
</gene>
<reference evidence="1 2" key="1">
    <citation type="journal article" date="2019" name="Nat. Ecol. Evol.">
        <title>Megaphylogeny resolves global patterns of mushroom evolution.</title>
        <authorList>
            <person name="Varga T."/>
            <person name="Krizsan K."/>
            <person name="Foldi C."/>
            <person name="Dima B."/>
            <person name="Sanchez-Garcia M."/>
            <person name="Sanchez-Ramirez S."/>
            <person name="Szollosi G.J."/>
            <person name="Szarkandi J.G."/>
            <person name="Papp V."/>
            <person name="Albert L."/>
            <person name="Andreopoulos W."/>
            <person name="Angelini C."/>
            <person name="Antonin V."/>
            <person name="Barry K.W."/>
            <person name="Bougher N.L."/>
            <person name="Buchanan P."/>
            <person name="Buyck B."/>
            <person name="Bense V."/>
            <person name="Catcheside P."/>
            <person name="Chovatia M."/>
            <person name="Cooper J."/>
            <person name="Damon W."/>
            <person name="Desjardin D."/>
            <person name="Finy P."/>
            <person name="Geml J."/>
            <person name="Haridas S."/>
            <person name="Hughes K."/>
            <person name="Justo A."/>
            <person name="Karasinski D."/>
            <person name="Kautmanova I."/>
            <person name="Kiss B."/>
            <person name="Kocsube S."/>
            <person name="Kotiranta H."/>
            <person name="LaButti K.M."/>
            <person name="Lechner B.E."/>
            <person name="Liimatainen K."/>
            <person name="Lipzen A."/>
            <person name="Lukacs Z."/>
            <person name="Mihaltcheva S."/>
            <person name="Morgado L.N."/>
            <person name="Niskanen T."/>
            <person name="Noordeloos M.E."/>
            <person name="Ohm R.A."/>
            <person name="Ortiz-Santana B."/>
            <person name="Ovrebo C."/>
            <person name="Racz N."/>
            <person name="Riley R."/>
            <person name="Savchenko A."/>
            <person name="Shiryaev A."/>
            <person name="Soop K."/>
            <person name="Spirin V."/>
            <person name="Szebenyi C."/>
            <person name="Tomsovsky M."/>
            <person name="Tulloss R.E."/>
            <person name="Uehling J."/>
            <person name="Grigoriev I.V."/>
            <person name="Vagvolgyi C."/>
            <person name="Papp T."/>
            <person name="Martin F.M."/>
            <person name="Miettinen O."/>
            <person name="Hibbett D.S."/>
            <person name="Nagy L.G."/>
        </authorList>
    </citation>
    <scope>NUCLEOTIDE SEQUENCE [LARGE SCALE GENOMIC DNA]</scope>
    <source>
        <strain evidence="1 2">CBS 962.96</strain>
    </source>
</reference>
<name>A0A4S8MSQ6_DENBC</name>
<dbReference type="Proteomes" id="UP000297245">
    <property type="component" value="Unassembled WGS sequence"/>
</dbReference>
<proteinExistence type="predicted"/>
<dbReference type="AlphaFoldDB" id="A0A4S8MSQ6"/>
<organism evidence="1 2">
    <name type="scientific">Dendrothele bispora (strain CBS 962.96)</name>
    <dbReference type="NCBI Taxonomy" id="1314807"/>
    <lineage>
        <taxon>Eukaryota</taxon>
        <taxon>Fungi</taxon>
        <taxon>Dikarya</taxon>
        <taxon>Basidiomycota</taxon>
        <taxon>Agaricomycotina</taxon>
        <taxon>Agaricomycetes</taxon>
        <taxon>Agaricomycetidae</taxon>
        <taxon>Agaricales</taxon>
        <taxon>Agaricales incertae sedis</taxon>
        <taxon>Dendrothele</taxon>
    </lineage>
</organism>
<keyword evidence="2" id="KW-1185">Reference proteome</keyword>